<dbReference type="EMBL" id="CM007386">
    <property type="protein sequence ID" value="ONK65944.1"/>
    <property type="molecule type" value="Genomic_DNA"/>
</dbReference>
<dbReference type="PANTHER" id="PTHR33625:SF4">
    <property type="entry name" value="OS08G0179900 PROTEIN"/>
    <property type="match status" value="1"/>
</dbReference>
<feature type="transmembrane region" description="Helical" evidence="1">
    <location>
        <begin position="232"/>
        <end position="251"/>
    </location>
</feature>
<dbReference type="AlphaFoldDB" id="A0A5P1EJI9"/>
<dbReference type="PANTHER" id="PTHR33625">
    <property type="entry name" value="OS08G0179900 PROTEIN"/>
    <property type="match status" value="1"/>
</dbReference>
<keyword evidence="3" id="KW-1185">Reference proteome</keyword>
<name>A0A5P1EJI9_ASPOF</name>
<gene>
    <name evidence="2" type="ORF">A4U43_C06F2590</name>
</gene>
<proteinExistence type="predicted"/>
<evidence type="ECO:0000313" key="3">
    <source>
        <dbReference type="Proteomes" id="UP000243459"/>
    </source>
</evidence>
<reference evidence="3" key="1">
    <citation type="journal article" date="2017" name="Nat. Commun.">
        <title>The asparagus genome sheds light on the origin and evolution of a young Y chromosome.</title>
        <authorList>
            <person name="Harkess A."/>
            <person name="Zhou J."/>
            <person name="Xu C."/>
            <person name="Bowers J.E."/>
            <person name="Van der Hulst R."/>
            <person name="Ayyampalayam S."/>
            <person name="Mercati F."/>
            <person name="Riccardi P."/>
            <person name="McKain M.R."/>
            <person name="Kakrana A."/>
            <person name="Tang H."/>
            <person name="Ray J."/>
            <person name="Groenendijk J."/>
            <person name="Arikit S."/>
            <person name="Mathioni S.M."/>
            <person name="Nakano M."/>
            <person name="Shan H."/>
            <person name="Telgmann-Rauber A."/>
            <person name="Kanno A."/>
            <person name="Yue Z."/>
            <person name="Chen H."/>
            <person name="Li W."/>
            <person name="Chen Y."/>
            <person name="Xu X."/>
            <person name="Zhang Y."/>
            <person name="Luo S."/>
            <person name="Chen H."/>
            <person name="Gao J."/>
            <person name="Mao Z."/>
            <person name="Pires J.C."/>
            <person name="Luo M."/>
            <person name="Kudrna D."/>
            <person name="Wing R.A."/>
            <person name="Meyers B.C."/>
            <person name="Yi K."/>
            <person name="Kong H."/>
            <person name="Lavrijsen P."/>
            <person name="Sunseri F."/>
            <person name="Falavigna A."/>
            <person name="Ye Y."/>
            <person name="Leebens-Mack J.H."/>
            <person name="Chen G."/>
        </authorList>
    </citation>
    <scope>NUCLEOTIDE SEQUENCE [LARGE SCALE GENOMIC DNA]</scope>
    <source>
        <strain evidence="3">cv. DH0086</strain>
    </source>
</reference>
<keyword evidence="1" id="KW-0472">Membrane</keyword>
<dbReference type="Proteomes" id="UP000243459">
    <property type="component" value="Chromosome 6"/>
</dbReference>
<dbReference type="Gramene" id="ONK65944">
    <property type="protein sequence ID" value="ONK65944"/>
    <property type="gene ID" value="A4U43_C06F2590"/>
</dbReference>
<sequence>MCEILMDFLAEGAVHDGFDCLVLVGALCNYGNEDRAVVTCSSLMESLKKCGKIDEAIEVYFSSAIAEDSIKASQVSNVGESAAVVPSVSKHVVQAFSLLQGSPEAQSVVASLACDKNVWDAVMKNDKVMEFYNKHQTVILSSETNVAPEEFTEENVINLEGLFAETMESHEKETSEDSAFFTDIMQNIKVKVSEIVSKITGFLQDFVGGLSESQDTTNPRTTTSTWDKYGDLPIGASFLALAVAAILVILVKRG</sequence>
<keyword evidence="1" id="KW-0812">Transmembrane</keyword>
<accession>A0A5P1EJI9</accession>
<keyword evidence="1" id="KW-1133">Transmembrane helix</keyword>
<protein>
    <submittedName>
        <fullName evidence="2">Uncharacterized protein</fullName>
    </submittedName>
</protein>
<evidence type="ECO:0000313" key="2">
    <source>
        <dbReference type="EMBL" id="ONK65944.1"/>
    </source>
</evidence>
<organism evidence="2 3">
    <name type="scientific">Asparagus officinalis</name>
    <name type="common">Garden asparagus</name>
    <dbReference type="NCBI Taxonomy" id="4686"/>
    <lineage>
        <taxon>Eukaryota</taxon>
        <taxon>Viridiplantae</taxon>
        <taxon>Streptophyta</taxon>
        <taxon>Embryophyta</taxon>
        <taxon>Tracheophyta</taxon>
        <taxon>Spermatophyta</taxon>
        <taxon>Magnoliopsida</taxon>
        <taxon>Liliopsida</taxon>
        <taxon>Asparagales</taxon>
        <taxon>Asparagaceae</taxon>
        <taxon>Asparagoideae</taxon>
        <taxon>Asparagus</taxon>
    </lineage>
</organism>
<evidence type="ECO:0000256" key="1">
    <source>
        <dbReference type="SAM" id="Phobius"/>
    </source>
</evidence>